<protein>
    <recommendedName>
        <fullName evidence="7">Pentatricopeptide repeat-containing protein</fullName>
    </recommendedName>
</protein>
<feature type="repeat" description="PPR" evidence="4">
    <location>
        <begin position="414"/>
        <end position="448"/>
    </location>
</feature>
<feature type="repeat" description="PPR" evidence="4">
    <location>
        <begin position="729"/>
        <end position="763"/>
    </location>
</feature>
<dbReference type="Pfam" id="PF01535">
    <property type="entry name" value="PPR"/>
    <property type="match status" value="1"/>
</dbReference>
<evidence type="ECO:0000256" key="4">
    <source>
        <dbReference type="PROSITE-ProRule" id="PRU00708"/>
    </source>
</evidence>
<dbReference type="InterPro" id="IPR035669">
    <property type="entry name" value="SGNH_plant_lipase-like"/>
</dbReference>
<dbReference type="PROSITE" id="PS51375">
    <property type="entry name" value="PPR"/>
    <property type="match status" value="14"/>
</dbReference>
<organism evidence="5 6">
    <name type="scientific">Dovyalis caffra</name>
    <dbReference type="NCBI Taxonomy" id="77055"/>
    <lineage>
        <taxon>Eukaryota</taxon>
        <taxon>Viridiplantae</taxon>
        <taxon>Streptophyta</taxon>
        <taxon>Embryophyta</taxon>
        <taxon>Tracheophyta</taxon>
        <taxon>Spermatophyta</taxon>
        <taxon>Magnoliopsida</taxon>
        <taxon>eudicotyledons</taxon>
        <taxon>Gunneridae</taxon>
        <taxon>Pentapetalae</taxon>
        <taxon>rosids</taxon>
        <taxon>fabids</taxon>
        <taxon>Malpighiales</taxon>
        <taxon>Salicaceae</taxon>
        <taxon>Flacourtieae</taxon>
        <taxon>Dovyalis</taxon>
    </lineage>
</organism>
<dbReference type="CDD" id="cd01837">
    <property type="entry name" value="SGNH_plant_lipase_like"/>
    <property type="match status" value="1"/>
</dbReference>
<comment type="similarity">
    <text evidence="2">Belongs to the 'GDSL' lipolytic enzyme family.</text>
</comment>
<feature type="repeat" description="PPR" evidence="4">
    <location>
        <begin position="484"/>
        <end position="518"/>
    </location>
</feature>
<sequence length="1207" mass="137153">MLHKWTKSLNFLIKSPIRTPLIFCKLSVSSAANLAVTTTTTTTVPIVPISTDPVHEILSGVRDLGFRQFVSRDYFKDLFFMLNQSQKETVMEKLSVQNADFVVDFFHLLRNEFGFQHSRVSRFLVSHVLARKRRFMDLRLVLDQMLQLEGSGSAPLLCELLLRSFNGWDSTNVVWDMLAFVYSRFEMVHDALFVIVKMKEHKLQPSIYTYNSLLHNFRHTDIMWEAYNDIKDSGTPQNAQTTSIIVDGLCRQSRFLDAVLFLQENDGKEFAPSVVSFNTIMSRYCELGFADVAKSFFCMMLKYGLRPDTYSYNILIHGLCVAGSMEEALELANDMEKQGVQPDIITYKIVAKGFHLLGLMSGAREIIQTILTDEGLRPDLVTYTILICGHCQMGNVEEALKLRREMLSSGFQLNVILYSVLLSSLCKRGQVDEALQLLYEMEANSLQPDLVTYSIVIRGLCKQGKVQQAIQLYNEMRFNRIYPNSFAHSSILKGFCEKGMISEARMYFGSLIMSNLKPDIILYNIMIDGYVKLGYVEEAVRLFKKLADKAITPTIVTFNTLIYGFCKNRRIVEARRLLDTIKQHGLEPSAVTYTTLMNAYCEEGNINNLHELLLEMNLNNIEPTHVTYTVVIKGLCKRWKLEESVQLLEDMRGKGLAPDQITYNTIIQCFCKAKDMRKAFELLDDMLLHNLEPSPVTYNLLIDGLCRYGDVKGADHVLVSLQERNINLTKVAYTTIIKAHCVKGDAHRAVDVFHQMVEKGFEVSINDYSAVVNRFCKRCLTSEAKYFFSIMLSYGVSPDQEIFEMMLNALHRAGHVHSVFELLAVMIKFGFPSLLLFKILTESSLLAMSQYERVEKVTASSRFTKESKSQKEIYVLLFSICDNAKNTKLVPALYIFGDSTVDAGNNNNLSTKAKANSLPYGIDFNRTTNGRFTNGMIVPDYFARFLGLPFAPPYMNLSGVERHKTTTGLNFASASCGILPETRPLKGSCLTLDDQTELFKRTAKTLEVQNIQMHLAKSIFIISVGSNDYIMNYLNTASKTKKLFSPDYFAKFLSDELVKRLKRLYLIGARKFMVSGLGPLGCIPAIARSTPHEGDCVESINQAVLSYNKELSMKLQKLQSQLHGSFFIHSDTFKFLQELKENKEKYGITDTQNACWDGEHDPCPVRDRYIYFDSIHPSQITNSIYASRCFNESSICTPMNIMRLVLA</sequence>
<keyword evidence="3" id="KW-0677">Repeat</keyword>
<feature type="repeat" description="PPR" evidence="4">
    <location>
        <begin position="694"/>
        <end position="728"/>
    </location>
</feature>
<dbReference type="InterPro" id="IPR002885">
    <property type="entry name" value="PPR_rpt"/>
</dbReference>
<dbReference type="Pfam" id="PF13041">
    <property type="entry name" value="PPR_2"/>
    <property type="match status" value="5"/>
</dbReference>
<feature type="repeat" description="PPR" evidence="4">
    <location>
        <begin position="379"/>
        <end position="413"/>
    </location>
</feature>
<feature type="repeat" description="PPR" evidence="4">
    <location>
        <begin position="519"/>
        <end position="553"/>
    </location>
</feature>
<dbReference type="Proteomes" id="UP001314170">
    <property type="component" value="Unassembled WGS sequence"/>
</dbReference>
<feature type="repeat" description="PPR" evidence="4">
    <location>
        <begin position="308"/>
        <end position="342"/>
    </location>
</feature>
<feature type="repeat" description="PPR" evidence="4">
    <location>
        <begin position="449"/>
        <end position="483"/>
    </location>
</feature>
<accession>A0AAV1QXF9</accession>
<reference evidence="5 6" key="1">
    <citation type="submission" date="2024-01" db="EMBL/GenBank/DDBJ databases">
        <authorList>
            <person name="Waweru B."/>
        </authorList>
    </citation>
    <scope>NUCLEOTIDE SEQUENCE [LARGE SCALE GENOMIC DNA]</scope>
</reference>
<gene>
    <name evidence="5" type="ORF">DCAF_LOCUS4126</name>
</gene>
<dbReference type="InterPro" id="IPR011990">
    <property type="entry name" value="TPR-like_helical_dom_sf"/>
</dbReference>
<dbReference type="SUPFAM" id="SSF81901">
    <property type="entry name" value="HCP-like"/>
    <property type="match status" value="1"/>
</dbReference>
<keyword evidence="6" id="KW-1185">Reference proteome</keyword>
<evidence type="ECO:0008006" key="7">
    <source>
        <dbReference type="Google" id="ProtNLM"/>
    </source>
</evidence>
<evidence type="ECO:0000313" key="6">
    <source>
        <dbReference type="Proteomes" id="UP001314170"/>
    </source>
</evidence>
<evidence type="ECO:0000256" key="2">
    <source>
        <dbReference type="ARBA" id="ARBA00008668"/>
    </source>
</evidence>
<dbReference type="Gene3D" id="1.25.40.10">
    <property type="entry name" value="Tetratricopeptide repeat domain"/>
    <property type="match status" value="7"/>
</dbReference>
<dbReference type="GO" id="GO:0016788">
    <property type="term" value="F:hydrolase activity, acting on ester bonds"/>
    <property type="evidence" value="ECO:0007669"/>
    <property type="project" value="InterPro"/>
</dbReference>
<feature type="repeat" description="PPR" evidence="4">
    <location>
        <begin position="764"/>
        <end position="798"/>
    </location>
</feature>
<dbReference type="Gene3D" id="3.40.50.1110">
    <property type="entry name" value="SGNH hydrolase"/>
    <property type="match status" value="1"/>
</dbReference>
<evidence type="ECO:0000256" key="1">
    <source>
        <dbReference type="ARBA" id="ARBA00007626"/>
    </source>
</evidence>
<comment type="caution">
    <text evidence="5">The sequence shown here is derived from an EMBL/GenBank/DDBJ whole genome shotgun (WGS) entry which is preliminary data.</text>
</comment>
<feature type="repeat" description="PPR" evidence="4">
    <location>
        <begin position="624"/>
        <end position="658"/>
    </location>
</feature>
<feature type="repeat" description="PPR" evidence="4">
    <location>
        <begin position="589"/>
        <end position="623"/>
    </location>
</feature>
<dbReference type="NCBIfam" id="TIGR00756">
    <property type="entry name" value="PPR"/>
    <property type="match status" value="14"/>
</dbReference>
<dbReference type="Pfam" id="PF12854">
    <property type="entry name" value="PPR_1"/>
    <property type="match status" value="3"/>
</dbReference>
<dbReference type="AlphaFoldDB" id="A0AAV1QXF9"/>
<feature type="repeat" description="PPR" evidence="4">
    <location>
        <begin position="554"/>
        <end position="588"/>
    </location>
</feature>
<dbReference type="InterPro" id="IPR036514">
    <property type="entry name" value="SGNH_hydro_sf"/>
</dbReference>
<dbReference type="InterPro" id="IPR001087">
    <property type="entry name" value="GDSL"/>
</dbReference>
<dbReference type="Pfam" id="PF13812">
    <property type="entry name" value="PPR_3"/>
    <property type="match status" value="1"/>
</dbReference>
<proteinExistence type="inferred from homology"/>
<evidence type="ECO:0000313" key="5">
    <source>
        <dbReference type="EMBL" id="CAK7326426.1"/>
    </source>
</evidence>
<feature type="repeat" description="PPR" evidence="4">
    <location>
        <begin position="273"/>
        <end position="307"/>
    </location>
</feature>
<dbReference type="PANTHER" id="PTHR47941">
    <property type="entry name" value="PENTATRICOPEPTIDE REPEAT-CONTAINING PROTEIN 3, MITOCHONDRIAL"/>
    <property type="match status" value="1"/>
</dbReference>
<name>A0AAV1QXF9_9ROSI</name>
<dbReference type="Pfam" id="PF00657">
    <property type="entry name" value="Lipase_GDSL"/>
    <property type="match status" value="1"/>
</dbReference>
<feature type="repeat" description="PPR" evidence="4">
    <location>
        <begin position="659"/>
        <end position="693"/>
    </location>
</feature>
<evidence type="ECO:0000256" key="3">
    <source>
        <dbReference type="ARBA" id="ARBA00022737"/>
    </source>
</evidence>
<dbReference type="EMBL" id="CAWUPB010000851">
    <property type="protein sequence ID" value="CAK7326426.1"/>
    <property type="molecule type" value="Genomic_DNA"/>
</dbReference>
<comment type="similarity">
    <text evidence="1">Belongs to the PPR family. P subfamily.</text>
</comment>